<sequence length="101" mass="11071">MLSLRIQAPRTRGYLCPRLPPSGCEILNITLPVCPAQEHKSTEKAEGKIKGGGTPLARKAVCTGVGDGTQCMHRRAVHNANARQFWLWRVPNTPHCDQLGT</sequence>
<evidence type="ECO:0000313" key="1">
    <source>
        <dbReference type="EMBL" id="VDN62018.1"/>
    </source>
</evidence>
<protein>
    <submittedName>
        <fullName evidence="1">Uncharacterized protein</fullName>
    </submittedName>
</protein>
<proteinExistence type="predicted"/>
<dbReference type="EMBL" id="LR130779">
    <property type="protein sequence ID" value="VDN62018.1"/>
    <property type="molecule type" value="Genomic_DNA"/>
</dbReference>
<name>A0A653B054_ECTOL</name>
<dbReference type="AlphaFoldDB" id="A0A653B054"/>
<accession>A0A653B054</accession>
<gene>
    <name evidence="1" type="ORF">POT9AD_1027</name>
</gene>
<reference evidence="1" key="1">
    <citation type="submission" date="2018-11" db="EMBL/GenBank/DDBJ databases">
        <authorList>
            <consortium name="Genoscope - CEA"/>
            <person name="William W."/>
        </authorList>
    </citation>
    <scope>NUCLEOTIDE SEQUENCE [LARGE SCALE GENOMIC DNA]</scope>
    <source>
        <strain evidence="1">T9AD</strain>
    </source>
</reference>
<organism evidence="1">
    <name type="scientific">Ectopseudomonas oleovorans</name>
    <name type="common">Pseudomonas oleovorans</name>
    <dbReference type="NCBI Taxonomy" id="301"/>
    <lineage>
        <taxon>Bacteria</taxon>
        <taxon>Pseudomonadati</taxon>
        <taxon>Pseudomonadota</taxon>
        <taxon>Gammaproteobacteria</taxon>
        <taxon>Pseudomonadales</taxon>
        <taxon>Pseudomonadaceae</taxon>
        <taxon>Ectopseudomonas</taxon>
    </lineage>
</organism>